<dbReference type="Proteomes" id="UP001497522">
    <property type="component" value="Chromosome 9"/>
</dbReference>
<gene>
    <name evidence="8" type="ORF">CSSPJE1EN2_LOCUS24515</name>
</gene>
<reference evidence="8" key="1">
    <citation type="submission" date="2024-03" db="EMBL/GenBank/DDBJ databases">
        <authorList>
            <consortium name="ELIXIR-Norway"/>
            <consortium name="Elixir Norway"/>
        </authorList>
    </citation>
    <scope>NUCLEOTIDE SEQUENCE</scope>
</reference>
<evidence type="ECO:0000256" key="1">
    <source>
        <dbReference type="ARBA" id="ARBA00004173"/>
    </source>
</evidence>
<dbReference type="PANTHER" id="PTHR48182:SF2">
    <property type="entry name" value="PROTEIN SERAC1"/>
    <property type="match status" value="1"/>
</dbReference>
<name>A0ABP1C3N3_9BRYO</name>
<evidence type="ECO:0000256" key="5">
    <source>
        <dbReference type="ARBA" id="ARBA00023128"/>
    </source>
</evidence>
<evidence type="ECO:0000256" key="6">
    <source>
        <dbReference type="ARBA" id="ARBA00023136"/>
    </source>
</evidence>
<comment type="subcellular location">
    <subcellularLocation>
        <location evidence="2">Endoplasmic reticulum</location>
    </subcellularLocation>
    <subcellularLocation>
        <location evidence="3">Membrane</location>
    </subcellularLocation>
    <subcellularLocation>
        <location evidence="1">Mitochondrion</location>
    </subcellularLocation>
</comment>
<sequence>MAIRVLSVEQLHPDPDLGLLKHDHKLTLIFFSLDEGIFINPWMKRGDPAVIWPRDWLPKEEEGLGDNILVLYVPCYVFVAEGSWWLNMGHDLVQDLVMNTRWQLDHPQTIVLVGHGLGGLMLKSFTMEVDKVSKVDKANGELQKARCKAFQQNIKGIVFYSVPHTKSKKECAKYCKSYLGKQKFWLSSNFCKQFSQDVKSLNVGFEKSIEQHINLFAFVEGQKVSIPQSSTYKLTQNNVCKIKDADYIQVCEPLDQQHDSYKRLLQFIQETLHVDELRLQQFNTKFNLKDSQGLDNQSTSIGLLNVVQKPHLPREAKQKVETNTIINEIEGVPNQQQKLDVMIRTIEDVHIKSPKDLQSLTPEEVWGETSILCVGGKAMEGDSGEFLFMHVGDMAKVVGVGLNWGKVVVTKEFGVNVIQEDESLWTKLWCLKHFVPRIITILNPKQKLVTHPNSAKTYGVELETNLGCVYVEDDKEENAHACFPLVFQLAEHIGLGRKNAMKIKEVSGEGSSGSTKHGVDTRRELKRKNVTTSSGSRQETRKNEDDEGSEDASKDPPSPLDPSLSVGPQDEEERTLIVNVYPKAGELSITLCKGQKIPPSICPTLVFKFQWKGECRMIMSEATTPCDFGRMKNEAIKNGFSFYQDNITVSLNCKDEDCDAARVIEPQVQNVEYVKKTMVDTSTTVNNSGHQFASQIGSVVMPHAMHNFPFHFQGSYGYTSSRGVNLALGSTCEISFPQLDCFFVYDLSIPKELRFNFRYPQNILQEIASNDLSEIKTENTFGPTILGNWVNLNMNEESPYVFRVVRHIVSKKYLRTSVKHVGDPPQKHYEINFHRSTDTHVPIDEGIFCVCCVWFFYVQEVSIMGMCNVPTLGSKVAHGIHCAISLASSDHGKLQDFATVL</sequence>
<keyword evidence="4" id="KW-0256">Endoplasmic reticulum</keyword>
<dbReference type="PANTHER" id="PTHR48182">
    <property type="entry name" value="PROTEIN SERAC1"/>
    <property type="match status" value="1"/>
</dbReference>
<evidence type="ECO:0000313" key="9">
    <source>
        <dbReference type="Proteomes" id="UP001497522"/>
    </source>
</evidence>
<evidence type="ECO:0000256" key="7">
    <source>
        <dbReference type="SAM" id="MobiDB-lite"/>
    </source>
</evidence>
<keyword evidence="9" id="KW-1185">Reference proteome</keyword>
<keyword evidence="5" id="KW-0496">Mitochondrion</keyword>
<proteinExistence type="predicted"/>
<accession>A0ABP1C3N3</accession>
<evidence type="ECO:0000256" key="2">
    <source>
        <dbReference type="ARBA" id="ARBA00004240"/>
    </source>
</evidence>
<dbReference type="EMBL" id="OZ023710">
    <property type="protein sequence ID" value="CAK9883264.1"/>
    <property type="molecule type" value="Genomic_DNA"/>
</dbReference>
<feature type="region of interest" description="Disordered" evidence="7">
    <location>
        <begin position="505"/>
        <end position="572"/>
    </location>
</feature>
<organism evidence="8 9">
    <name type="scientific">Sphagnum jensenii</name>
    <dbReference type="NCBI Taxonomy" id="128206"/>
    <lineage>
        <taxon>Eukaryota</taxon>
        <taxon>Viridiplantae</taxon>
        <taxon>Streptophyta</taxon>
        <taxon>Embryophyta</taxon>
        <taxon>Bryophyta</taxon>
        <taxon>Sphagnophytina</taxon>
        <taxon>Sphagnopsida</taxon>
        <taxon>Sphagnales</taxon>
        <taxon>Sphagnaceae</taxon>
        <taxon>Sphagnum</taxon>
    </lineage>
</organism>
<protein>
    <submittedName>
        <fullName evidence="8">Uncharacterized protein</fullName>
    </submittedName>
</protein>
<evidence type="ECO:0000256" key="4">
    <source>
        <dbReference type="ARBA" id="ARBA00022824"/>
    </source>
</evidence>
<evidence type="ECO:0000256" key="3">
    <source>
        <dbReference type="ARBA" id="ARBA00004370"/>
    </source>
</evidence>
<keyword evidence="6" id="KW-0472">Membrane</keyword>
<dbReference type="InterPro" id="IPR052374">
    <property type="entry name" value="SERAC1"/>
</dbReference>
<evidence type="ECO:0000313" key="8">
    <source>
        <dbReference type="EMBL" id="CAK9883264.1"/>
    </source>
</evidence>